<name>A0A9P4NPW5_9PEZI</name>
<dbReference type="OrthoDB" id="10264777at2759"/>
<feature type="active site" description="Proton donor/acceptor" evidence="8">
    <location>
        <position position="315"/>
    </location>
</feature>
<dbReference type="InterPro" id="IPR006680">
    <property type="entry name" value="Amidohydro-rel"/>
</dbReference>
<feature type="binding site" evidence="10">
    <location>
        <position position="232"/>
    </location>
    <ligand>
        <name>Zn(2+)</name>
        <dbReference type="ChEBI" id="CHEBI:29105"/>
    </ligand>
</feature>
<dbReference type="InterPro" id="IPR003764">
    <property type="entry name" value="GlcNAc_6-P_deAcase"/>
</dbReference>
<dbReference type="GO" id="GO:0046872">
    <property type="term" value="F:metal ion binding"/>
    <property type="evidence" value="ECO:0007669"/>
    <property type="project" value="UniProtKB-KW"/>
</dbReference>
<dbReference type="FunFam" id="3.20.20.140:FF:000065">
    <property type="entry name" value="N-acetylglucosamine-6-phosphate deacetylase"/>
    <property type="match status" value="1"/>
</dbReference>
<dbReference type="CDD" id="cd00854">
    <property type="entry name" value="NagA"/>
    <property type="match status" value="1"/>
</dbReference>
<evidence type="ECO:0000256" key="4">
    <source>
        <dbReference type="ARBA" id="ARBA00022723"/>
    </source>
</evidence>
<feature type="binding site" evidence="10">
    <location>
        <position position="253"/>
    </location>
    <ligand>
        <name>Zn(2+)</name>
        <dbReference type="ChEBI" id="CHEBI:29105"/>
    </ligand>
</feature>
<comment type="cofactor">
    <cofactor evidence="10">
        <name>a divalent metal cation</name>
        <dbReference type="ChEBI" id="CHEBI:60240"/>
    </cofactor>
    <text evidence="10">Binds 1 divalent metal cation per subunit.</text>
</comment>
<evidence type="ECO:0000256" key="7">
    <source>
        <dbReference type="ARBA" id="ARBA00047647"/>
    </source>
</evidence>
<evidence type="ECO:0000256" key="2">
    <source>
        <dbReference type="ARBA" id="ARBA00011899"/>
    </source>
</evidence>
<evidence type="ECO:0000256" key="9">
    <source>
        <dbReference type="PIRSR" id="PIRSR038994-2"/>
    </source>
</evidence>
<proteinExistence type="inferred from homology"/>
<dbReference type="Gene3D" id="3.20.20.140">
    <property type="entry name" value="Metal-dependent hydrolases"/>
    <property type="match status" value="1"/>
</dbReference>
<dbReference type="GO" id="GO:0008448">
    <property type="term" value="F:N-acetylglucosamine-6-phosphate deacetylase activity"/>
    <property type="evidence" value="ECO:0007669"/>
    <property type="project" value="UniProtKB-EC"/>
</dbReference>
<keyword evidence="6" id="KW-0119">Carbohydrate metabolism</keyword>
<feature type="binding site" evidence="10">
    <location>
        <position position="159"/>
    </location>
    <ligand>
        <name>Zn(2+)</name>
        <dbReference type="ChEBI" id="CHEBI:29105"/>
    </ligand>
</feature>
<evidence type="ECO:0000256" key="8">
    <source>
        <dbReference type="PIRSR" id="PIRSR038994-1"/>
    </source>
</evidence>
<dbReference type="NCBIfam" id="TIGR00221">
    <property type="entry name" value="nagA"/>
    <property type="match status" value="1"/>
</dbReference>
<feature type="binding site" evidence="9">
    <location>
        <position position="293"/>
    </location>
    <ligand>
        <name>substrate</name>
    </ligand>
</feature>
<feature type="binding site" evidence="9">
    <location>
        <position position="264"/>
    </location>
    <ligand>
        <name>substrate</name>
    </ligand>
</feature>
<evidence type="ECO:0000256" key="10">
    <source>
        <dbReference type="PIRSR" id="PIRSR038994-3"/>
    </source>
</evidence>
<dbReference type="PANTHER" id="PTHR11113">
    <property type="entry name" value="N-ACETYLGLUCOSAMINE-6-PHOSPHATE DEACETYLASE"/>
    <property type="match status" value="1"/>
</dbReference>
<dbReference type="GO" id="GO:0006046">
    <property type="term" value="P:N-acetylglucosamine catabolic process"/>
    <property type="evidence" value="ECO:0007669"/>
    <property type="project" value="TreeGrafter"/>
</dbReference>
<organism evidence="12 13">
    <name type="scientific">Tothia fuscella</name>
    <dbReference type="NCBI Taxonomy" id="1048955"/>
    <lineage>
        <taxon>Eukaryota</taxon>
        <taxon>Fungi</taxon>
        <taxon>Dikarya</taxon>
        <taxon>Ascomycota</taxon>
        <taxon>Pezizomycotina</taxon>
        <taxon>Dothideomycetes</taxon>
        <taxon>Pleosporomycetidae</taxon>
        <taxon>Venturiales</taxon>
        <taxon>Cylindrosympodiaceae</taxon>
        <taxon>Tothia</taxon>
    </lineage>
</organism>
<protein>
    <recommendedName>
        <fullName evidence="3">N-acetylglucosamine-6-phosphate deacetylase</fullName>
        <ecNumber evidence="2">3.5.1.25</ecNumber>
    </recommendedName>
</protein>
<dbReference type="PIRSF" id="PIRSF038994">
    <property type="entry name" value="NagA"/>
    <property type="match status" value="1"/>
</dbReference>
<evidence type="ECO:0000256" key="5">
    <source>
        <dbReference type="ARBA" id="ARBA00022801"/>
    </source>
</evidence>
<sequence>MPSAIRSHSQSPIRRFRTRITKFTNCRLLKNGSLVKEDLWIGADSGKILDGQDVFFHRQTAPDQVIDLGGRILSPGFIDVQLNGAFGFNFSIEPENSATYVKELTRIKKSLVETGVTSFLPTTTSQRPETYHKVLRFLGPSGAQRNANDGAESLGAHCEGPFINPCRNGIHSASVLRAPANGLEDLIACYGQDAFDQHTSPIKLVTLAPELPGSLATIAELKKRNIITSIGHSAATYEEAKDAVESGASMITHLFNAMSPLHHRNPGMFGLLGQASVPGSQKPFFGIIADGIHLHSSVVNIAWNAHPDGFILVTDAMPLVGMPDGVYDWTNGDRLVKNGHILTLEGSDKLAGSSITLIECVNNFLKWSGTSFAQALGTVTSTPSRMLGLENCKGTLEPDADADLVVLEDAIDANGSPKLQVEQVWKFGQCLFDASSHSE</sequence>
<accession>A0A9P4NPW5</accession>
<evidence type="ECO:0000313" key="13">
    <source>
        <dbReference type="Proteomes" id="UP000800235"/>
    </source>
</evidence>
<dbReference type="Pfam" id="PF01979">
    <property type="entry name" value="Amidohydro_1"/>
    <property type="match status" value="1"/>
</dbReference>
<comment type="caution">
    <text evidence="12">The sequence shown here is derived from an EMBL/GenBank/DDBJ whole genome shotgun (WGS) entry which is preliminary data.</text>
</comment>
<comment type="similarity">
    <text evidence="1">Belongs to the metallo-dependent hydrolases superfamily. NagA family.</text>
</comment>
<dbReference type="EC" id="3.5.1.25" evidence="2"/>
<keyword evidence="13" id="KW-1185">Reference proteome</keyword>
<dbReference type="SUPFAM" id="SSF51338">
    <property type="entry name" value="Composite domain of metallo-dependent hydrolases"/>
    <property type="match status" value="1"/>
</dbReference>
<feature type="binding site" evidence="9">
    <location>
        <begin position="256"/>
        <end position="257"/>
    </location>
    <ligand>
        <name>substrate</name>
    </ligand>
</feature>
<evidence type="ECO:0000256" key="1">
    <source>
        <dbReference type="ARBA" id="ARBA00010716"/>
    </source>
</evidence>
<dbReference type="InterPro" id="IPR032466">
    <property type="entry name" value="Metal_Hydrolase"/>
</dbReference>
<dbReference type="InterPro" id="IPR011059">
    <property type="entry name" value="Metal-dep_hydrolase_composite"/>
</dbReference>
<gene>
    <name evidence="12" type="ORF">EJ08DRAFT_302245</name>
</gene>
<dbReference type="AlphaFoldDB" id="A0A9P4NPW5"/>
<feature type="binding site" evidence="9">
    <location>
        <begin position="350"/>
        <end position="352"/>
    </location>
    <ligand>
        <name>substrate</name>
    </ligand>
</feature>
<keyword evidence="5 12" id="KW-0378">Hydrolase</keyword>
<evidence type="ECO:0000256" key="3">
    <source>
        <dbReference type="ARBA" id="ARBA00018029"/>
    </source>
</evidence>
<feature type="binding site" evidence="9">
    <location>
        <position position="170"/>
    </location>
    <ligand>
        <name>substrate</name>
    </ligand>
</feature>
<evidence type="ECO:0000256" key="6">
    <source>
        <dbReference type="ARBA" id="ARBA00023277"/>
    </source>
</evidence>
<feature type="domain" description="Amidohydrolase-related" evidence="11">
    <location>
        <begin position="72"/>
        <end position="425"/>
    </location>
</feature>
<dbReference type="SUPFAM" id="SSF51556">
    <property type="entry name" value="Metallo-dependent hydrolases"/>
    <property type="match status" value="1"/>
</dbReference>
<dbReference type="PANTHER" id="PTHR11113:SF14">
    <property type="entry name" value="N-ACETYLGLUCOSAMINE-6-PHOSPHATE DEACETYLASE"/>
    <property type="match status" value="1"/>
</dbReference>
<dbReference type="EMBL" id="MU007049">
    <property type="protein sequence ID" value="KAF2429164.1"/>
    <property type="molecule type" value="Genomic_DNA"/>
</dbReference>
<reference evidence="12" key="1">
    <citation type="journal article" date="2020" name="Stud. Mycol.">
        <title>101 Dothideomycetes genomes: a test case for predicting lifestyles and emergence of pathogens.</title>
        <authorList>
            <person name="Haridas S."/>
            <person name="Albert R."/>
            <person name="Binder M."/>
            <person name="Bloem J."/>
            <person name="Labutti K."/>
            <person name="Salamov A."/>
            <person name="Andreopoulos B."/>
            <person name="Baker S."/>
            <person name="Barry K."/>
            <person name="Bills G."/>
            <person name="Bluhm B."/>
            <person name="Cannon C."/>
            <person name="Castanera R."/>
            <person name="Culley D."/>
            <person name="Daum C."/>
            <person name="Ezra D."/>
            <person name="Gonzalez J."/>
            <person name="Henrissat B."/>
            <person name="Kuo A."/>
            <person name="Liang C."/>
            <person name="Lipzen A."/>
            <person name="Lutzoni F."/>
            <person name="Magnuson J."/>
            <person name="Mondo S."/>
            <person name="Nolan M."/>
            <person name="Ohm R."/>
            <person name="Pangilinan J."/>
            <person name="Park H.-J."/>
            <person name="Ramirez L."/>
            <person name="Alfaro M."/>
            <person name="Sun H."/>
            <person name="Tritt A."/>
            <person name="Yoshinaga Y."/>
            <person name="Zwiers L.-H."/>
            <person name="Turgeon B."/>
            <person name="Goodwin S."/>
            <person name="Spatafora J."/>
            <person name="Crous P."/>
            <person name="Grigoriev I."/>
        </authorList>
    </citation>
    <scope>NUCLEOTIDE SEQUENCE</scope>
    <source>
        <strain evidence="12">CBS 130266</strain>
    </source>
</reference>
<dbReference type="Proteomes" id="UP000800235">
    <property type="component" value="Unassembled WGS sequence"/>
</dbReference>
<evidence type="ECO:0000259" key="11">
    <source>
        <dbReference type="Pfam" id="PF01979"/>
    </source>
</evidence>
<comment type="catalytic activity">
    <reaction evidence="7">
        <text>N-acetyl-D-glucosamine 6-phosphate + H2O = D-glucosamine 6-phosphate + acetate</text>
        <dbReference type="Rhea" id="RHEA:22936"/>
        <dbReference type="ChEBI" id="CHEBI:15377"/>
        <dbReference type="ChEBI" id="CHEBI:30089"/>
        <dbReference type="ChEBI" id="CHEBI:57513"/>
        <dbReference type="ChEBI" id="CHEBI:58725"/>
        <dbReference type="EC" id="3.5.1.25"/>
    </reaction>
</comment>
<keyword evidence="4 10" id="KW-0479">Metal-binding</keyword>
<evidence type="ECO:0000313" key="12">
    <source>
        <dbReference type="EMBL" id="KAF2429164.1"/>
    </source>
</evidence>